<accession>A0A150Q2P6</accession>
<evidence type="ECO:0000313" key="2">
    <source>
        <dbReference type="Proteomes" id="UP000075260"/>
    </source>
</evidence>
<protein>
    <submittedName>
        <fullName evidence="1">Uncharacterized protein</fullName>
    </submittedName>
</protein>
<name>A0A150Q2P6_SORCE</name>
<proteinExistence type="predicted"/>
<dbReference type="RefSeq" id="WP_061612757.1">
    <property type="nucleotide sequence ID" value="NZ_JEMA01001116.1"/>
</dbReference>
<sequence>MARDFFTYFCANDSSRLDLYRRLKAHLAAGGMRFSGECMRLEWNDEANQYVLSYDGRTHEEAHDALVSTASWPGVVLEYDAPLGDRSVYFWNDEIVGGQTFGFADPSGHFYRQSEDEESRLRFARFIVDLAECLCSPFAFTASSLPRRTATSGSLIELLRRSPDDDETARPAFVVVHERMELGNEAEDVLAQRYHRASLGDYRVFTDRRVKSGSV</sequence>
<dbReference type="AlphaFoldDB" id="A0A150Q2P6"/>
<evidence type="ECO:0000313" key="1">
    <source>
        <dbReference type="EMBL" id="KYF62190.1"/>
    </source>
</evidence>
<dbReference type="Proteomes" id="UP000075260">
    <property type="component" value="Unassembled WGS sequence"/>
</dbReference>
<comment type="caution">
    <text evidence="1">The sequence shown here is derived from an EMBL/GenBank/DDBJ whole genome shotgun (WGS) entry which is preliminary data.</text>
</comment>
<organism evidence="1 2">
    <name type="scientific">Sorangium cellulosum</name>
    <name type="common">Polyangium cellulosum</name>
    <dbReference type="NCBI Taxonomy" id="56"/>
    <lineage>
        <taxon>Bacteria</taxon>
        <taxon>Pseudomonadati</taxon>
        <taxon>Myxococcota</taxon>
        <taxon>Polyangia</taxon>
        <taxon>Polyangiales</taxon>
        <taxon>Polyangiaceae</taxon>
        <taxon>Sorangium</taxon>
    </lineage>
</organism>
<reference evidence="1 2" key="1">
    <citation type="submission" date="2014-02" db="EMBL/GenBank/DDBJ databases">
        <title>The small core and large imbalanced accessory genome model reveals a collaborative survival strategy of Sorangium cellulosum strains in nature.</title>
        <authorList>
            <person name="Han K."/>
            <person name="Peng R."/>
            <person name="Blom J."/>
            <person name="Li Y.-Z."/>
        </authorList>
    </citation>
    <scope>NUCLEOTIDE SEQUENCE [LARGE SCALE GENOMIC DNA]</scope>
    <source>
        <strain evidence="1 2">So0008-312</strain>
    </source>
</reference>
<gene>
    <name evidence="1" type="ORF">BE15_40710</name>
</gene>
<dbReference type="EMBL" id="JEMA01001116">
    <property type="protein sequence ID" value="KYF62190.1"/>
    <property type="molecule type" value="Genomic_DNA"/>
</dbReference>